<evidence type="ECO:0000256" key="2">
    <source>
        <dbReference type="ARBA" id="ARBA00022737"/>
    </source>
</evidence>
<evidence type="ECO:0000256" key="4">
    <source>
        <dbReference type="SAM" id="MobiDB-lite"/>
    </source>
</evidence>
<feature type="compositionally biased region" description="Pro residues" evidence="4">
    <location>
        <begin position="97"/>
        <end position="142"/>
    </location>
</feature>
<dbReference type="GeneID" id="9184965"/>
<dbReference type="Pfam" id="PF00191">
    <property type="entry name" value="Annexin"/>
    <property type="match status" value="4"/>
</dbReference>
<dbReference type="GO" id="GO:0005737">
    <property type="term" value="C:cytoplasm"/>
    <property type="evidence" value="ECO:0007669"/>
    <property type="project" value="TreeGrafter"/>
</dbReference>
<evidence type="ECO:0000313" key="6">
    <source>
        <dbReference type="Proteomes" id="UP000006911"/>
    </source>
</evidence>
<dbReference type="InterPro" id="IPR001464">
    <property type="entry name" value="Annexin"/>
</dbReference>
<proteinExistence type="inferred from homology"/>
<evidence type="ECO:0000256" key="1">
    <source>
        <dbReference type="ARBA" id="ARBA00007831"/>
    </source>
</evidence>
<gene>
    <name evidence="5" type="ORF">GSTUM_00004012001</name>
</gene>
<feature type="region of interest" description="Disordered" evidence="4">
    <location>
        <begin position="1"/>
        <end position="145"/>
    </location>
</feature>
<dbReference type="Gene3D" id="1.10.220.10">
    <property type="entry name" value="Annexin"/>
    <property type="match status" value="4"/>
</dbReference>
<feature type="compositionally biased region" description="Pro residues" evidence="4">
    <location>
        <begin position="60"/>
        <end position="85"/>
    </location>
</feature>
<dbReference type="PANTHER" id="PTHR10502:SF102">
    <property type="entry name" value="ANNEXIN B11"/>
    <property type="match status" value="1"/>
</dbReference>
<dbReference type="SMART" id="SM00335">
    <property type="entry name" value="ANX"/>
    <property type="match status" value="4"/>
</dbReference>
<dbReference type="GO" id="GO:0005886">
    <property type="term" value="C:plasma membrane"/>
    <property type="evidence" value="ECO:0007669"/>
    <property type="project" value="TreeGrafter"/>
</dbReference>
<dbReference type="GO" id="GO:0012506">
    <property type="term" value="C:vesicle membrane"/>
    <property type="evidence" value="ECO:0007669"/>
    <property type="project" value="TreeGrafter"/>
</dbReference>
<feature type="compositionally biased region" description="Low complexity" evidence="4">
    <location>
        <begin position="49"/>
        <end position="59"/>
    </location>
</feature>
<accession>D5G497</accession>
<dbReference type="EMBL" id="FN429986">
    <property type="protein sequence ID" value="CAZ79340.1"/>
    <property type="molecule type" value="Genomic_DNA"/>
</dbReference>
<evidence type="ECO:0000256" key="3">
    <source>
        <dbReference type="ARBA" id="ARBA00023216"/>
    </source>
</evidence>
<dbReference type="AlphaFoldDB" id="D5G497"/>
<dbReference type="GO" id="GO:0005509">
    <property type="term" value="F:calcium ion binding"/>
    <property type="evidence" value="ECO:0007669"/>
    <property type="project" value="InterPro"/>
</dbReference>
<dbReference type="GO" id="GO:0005544">
    <property type="term" value="F:calcium-dependent phospholipid binding"/>
    <property type="evidence" value="ECO:0007669"/>
    <property type="project" value="InterPro"/>
</dbReference>
<name>D5G497_TUBMM</name>
<dbReference type="RefSeq" id="XP_002835219.1">
    <property type="nucleotide sequence ID" value="XM_002835173.1"/>
</dbReference>
<dbReference type="KEGG" id="tml:GSTUM_00004012001"/>
<dbReference type="eggNOG" id="KOG0819">
    <property type="taxonomic scope" value="Eukaryota"/>
</dbReference>
<evidence type="ECO:0000313" key="5">
    <source>
        <dbReference type="EMBL" id="CAZ79340.1"/>
    </source>
</evidence>
<sequence length="451" mass="49665">MSYPQNQNPNYGAPAGAPQQNYYAPPGPGQPYPPNPQGYPAPGVPPSPYAGQPPYHQPQGYPPPGQPQQYYPHPPPPQQGYPPHPSYNQPQYAPQGQYPPPGVHNPQYPPTPPQITYQHPPPHPQPGMPYGAPPPHHAPPPQQHVAPINATADVDAIYRACKGFGTDGRALIGVLGHRDGLTIDAIRAQYTTRIRRDLIETLEKETSGNFETALVSTALGPIESEAYFAHRAIAGFGTKESMLTEAIMGKNNQQIATLKSVYQRMYGESLENAVRGDLSGKTEQLFVMALAGNRMEDWVTVDPQVASNDVRTLYAATQGRVDDIQVCSILTRANDAYIRAYVDGYKRQYAQDFLKMIRKEFSGHMEAALLYIVRGAINKAERDAELLEDSMAGLGTKDELLISRLVRAHWDKGHFAIVKLTYAALYKRDLTKRVKGETSGDYGKMMIALAT</sequence>
<dbReference type="InterPro" id="IPR037104">
    <property type="entry name" value="Annexin_sf"/>
</dbReference>
<dbReference type="Proteomes" id="UP000006911">
    <property type="component" value="Unassembled WGS sequence"/>
</dbReference>
<dbReference type="PANTHER" id="PTHR10502">
    <property type="entry name" value="ANNEXIN"/>
    <property type="match status" value="1"/>
</dbReference>
<keyword evidence="2" id="KW-0677">Repeat</keyword>
<dbReference type="InParanoid" id="D5G497"/>
<feature type="compositionally biased region" description="Pro residues" evidence="4">
    <location>
        <begin position="25"/>
        <end position="48"/>
    </location>
</feature>
<dbReference type="GO" id="GO:0001786">
    <property type="term" value="F:phosphatidylserine binding"/>
    <property type="evidence" value="ECO:0007669"/>
    <property type="project" value="TreeGrafter"/>
</dbReference>
<dbReference type="OMA" id="VRGPLMQ"/>
<reference evidence="5 6" key="1">
    <citation type="journal article" date="2010" name="Nature">
        <title>Perigord black truffle genome uncovers evolutionary origins and mechanisms of symbiosis.</title>
        <authorList>
            <person name="Martin F."/>
            <person name="Kohler A."/>
            <person name="Murat C."/>
            <person name="Balestrini R."/>
            <person name="Coutinho P.M."/>
            <person name="Jaillon O."/>
            <person name="Montanini B."/>
            <person name="Morin E."/>
            <person name="Noel B."/>
            <person name="Percudani R."/>
            <person name="Porcel B."/>
            <person name="Rubini A."/>
            <person name="Amicucci A."/>
            <person name="Amselem J."/>
            <person name="Anthouard V."/>
            <person name="Arcioni S."/>
            <person name="Artiguenave F."/>
            <person name="Aury J.M."/>
            <person name="Ballario P."/>
            <person name="Bolchi A."/>
            <person name="Brenna A."/>
            <person name="Brun A."/>
            <person name="Buee M."/>
            <person name="Cantarel B."/>
            <person name="Chevalier G."/>
            <person name="Couloux A."/>
            <person name="Da Silva C."/>
            <person name="Denoeud F."/>
            <person name="Duplessis S."/>
            <person name="Ghignone S."/>
            <person name="Hilselberger B."/>
            <person name="Iotti M."/>
            <person name="Marcais B."/>
            <person name="Mello A."/>
            <person name="Miranda M."/>
            <person name="Pacioni G."/>
            <person name="Quesneville H."/>
            <person name="Riccioni C."/>
            <person name="Ruotolo R."/>
            <person name="Splivallo R."/>
            <person name="Stocchi V."/>
            <person name="Tisserant E."/>
            <person name="Viscomi A.R."/>
            <person name="Zambonelli A."/>
            <person name="Zampieri E."/>
            <person name="Henrissat B."/>
            <person name="Lebrun M.H."/>
            <person name="Paolocci F."/>
            <person name="Bonfante P."/>
            <person name="Ottonello S."/>
            <person name="Wincker P."/>
        </authorList>
    </citation>
    <scope>NUCLEOTIDE SEQUENCE [LARGE SCALE GENOMIC DNA]</scope>
    <source>
        <strain evidence="5 6">Mel28</strain>
    </source>
</reference>
<feature type="compositionally biased region" description="Polar residues" evidence="4">
    <location>
        <begin position="1"/>
        <end position="10"/>
    </location>
</feature>
<protein>
    <submittedName>
        <fullName evidence="5">(Perigord truffle) hypothetical protein</fullName>
    </submittedName>
</protein>
<dbReference type="GO" id="GO:0005634">
    <property type="term" value="C:nucleus"/>
    <property type="evidence" value="ECO:0007669"/>
    <property type="project" value="TreeGrafter"/>
</dbReference>
<dbReference type="SUPFAM" id="SSF47874">
    <property type="entry name" value="Annexin"/>
    <property type="match status" value="1"/>
</dbReference>
<dbReference type="InterPro" id="IPR018502">
    <property type="entry name" value="Annexin_repeat"/>
</dbReference>
<organism evidence="5 6">
    <name type="scientific">Tuber melanosporum (strain Mel28)</name>
    <name type="common">Perigord black truffle</name>
    <dbReference type="NCBI Taxonomy" id="656061"/>
    <lineage>
        <taxon>Eukaryota</taxon>
        <taxon>Fungi</taxon>
        <taxon>Dikarya</taxon>
        <taxon>Ascomycota</taxon>
        <taxon>Pezizomycotina</taxon>
        <taxon>Pezizomycetes</taxon>
        <taxon>Pezizales</taxon>
        <taxon>Tuberaceae</taxon>
        <taxon>Tuber</taxon>
    </lineage>
</organism>
<keyword evidence="6" id="KW-1185">Reference proteome</keyword>
<dbReference type="PROSITE" id="PS51897">
    <property type="entry name" value="ANNEXIN_2"/>
    <property type="match status" value="4"/>
</dbReference>
<dbReference type="PRINTS" id="PR00196">
    <property type="entry name" value="ANNEXIN"/>
</dbReference>
<comment type="similarity">
    <text evidence="1">Belongs to the annexin family.</text>
</comment>
<keyword evidence="3" id="KW-0041">Annexin</keyword>
<dbReference type="HOGENOM" id="CLU_025300_4_0_1"/>